<feature type="non-terminal residue" evidence="1">
    <location>
        <position position="1"/>
    </location>
</feature>
<dbReference type="EMBL" id="JAHYIQ010000001">
    <property type="protein sequence ID" value="KAK1136484.1"/>
    <property type="molecule type" value="Genomic_DNA"/>
</dbReference>
<gene>
    <name evidence="1" type="ORF">K0M31_001034</name>
</gene>
<reference evidence="1" key="1">
    <citation type="submission" date="2021-10" db="EMBL/GenBank/DDBJ databases">
        <title>Melipona bicolor Genome sequencing and assembly.</title>
        <authorList>
            <person name="Araujo N.S."/>
            <person name="Arias M.C."/>
        </authorList>
    </citation>
    <scope>NUCLEOTIDE SEQUENCE</scope>
    <source>
        <strain evidence="1">USP_2M_L1-L4_2017</strain>
        <tissue evidence="1">Whole body</tissue>
    </source>
</reference>
<accession>A0AA40GEW5</accession>
<protein>
    <submittedName>
        <fullName evidence="1">Uncharacterized protein</fullName>
    </submittedName>
</protein>
<evidence type="ECO:0000313" key="2">
    <source>
        <dbReference type="Proteomes" id="UP001177670"/>
    </source>
</evidence>
<keyword evidence="2" id="KW-1185">Reference proteome</keyword>
<comment type="caution">
    <text evidence="1">The sequence shown here is derived from an EMBL/GenBank/DDBJ whole genome shotgun (WGS) entry which is preliminary data.</text>
</comment>
<name>A0AA40GEW5_9HYME</name>
<evidence type="ECO:0000313" key="1">
    <source>
        <dbReference type="EMBL" id="KAK1136484.1"/>
    </source>
</evidence>
<organism evidence="1 2">
    <name type="scientific">Melipona bicolor</name>
    <dbReference type="NCBI Taxonomy" id="60889"/>
    <lineage>
        <taxon>Eukaryota</taxon>
        <taxon>Metazoa</taxon>
        <taxon>Ecdysozoa</taxon>
        <taxon>Arthropoda</taxon>
        <taxon>Hexapoda</taxon>
        <taxon>Insecta</taxon>
        <taxon>Pterygota</taxon>
        <taxon>Neoptera</taxon>
        <taxon>Endopterygota</taxon>
        <taxon>Hymenoptera</taxon>
        <taxon>Apocrita</taxon>
        <taxon>Aculeata</taxon>
        <taxon>Apoidea</taxon>
        <taxon>Anthophila</taxon>
        <taxon>Apidae</taxon>
        <taxon>Melipona</taxon>
    </lineage>
</organism>
<sequence length="79" mass="8203">QLGRAAGMPNSMVAGDIASLSTTTAILLSTRALSSCRVAELHYPALLVISWLLLNPFPHGLDSCIRNEDGESALPLGAG</sequence>
<dbReference type="Proteomes" id="UP001177670">
    <property type="component" value="Unassembled WGS sequence"/>
</dbReference>
<dbReference type="AlphaFoldDB" id="A0AA40GEW5"/>
<proteinExistence type="predicted"/>